<dbReference type="EMBL" id="JAVHNR010000012">
    <property type="protein sequence ID" value="KAK6330115.1"/>
    <property type="molecule type" value="Genomic_DNA"/>
</dbReference>
<reference evidence="2 3" key="1">
    <citation type="submission" date="2019-10" db="EMBL/GenBank/DDBJ databases">
        <authorList>
            <person name="Palmer J.M."/>
        </authorList>
    </citation>
    <scope>NUCLEOTIDE SEQUENCE [LARGE SCALE GENOMIC DNA]</scope>
    <source>
        <strain evidence="2 3">TWF718</strain>
    </source>
</reference>
<name>A0AAN8MPE3_9PEZI</name>
<feature type="region of interest" description="Disordered" evidence="1">
    <location>
        <begin position="391"/>
        <end position="415"/>
    </location>
</feature>
<dbReference type="AlphaFoldDB" id="A0AAN8MPE3"/>
<gene>
    <name evidence="2" type="ORF">TWF718_003543</name>
</gene>
<evidence type="ECO:0000313" key="2">
    <source>
        <dbReference type="EMBL" id="KAK6330115.1"/>
    </source>
</evidence>
<evidence type="ECO:0000256" key="1">
    <source>
        <dbReference type="SAM" id="MobiDB-lite"/>
    </source>
</evidence>
<comment type="caution">
    <text evidence="2">The sequence shown here is derived from an EMBL/GenBank/DDBJ whole genome shotgun (WGS) entry which is preliminary data.</text>
</comment>
<keyword evidence="3" id="KW-1185">Reference proteome</keyword>
<accession>A0AAN8MPE3</accession>
<evidence type="ECO:0000313" key="3">
    <source>
        <dbReference type="Proteomes" id="UP001313282"/>
    </source>
</evidence>
<feature type="compositionally biased region" description="Polar residues" evidence="1">
    <location>
        <begin position="399"/>
        <end position="415"/>
    </location>
</feature>
<proteinExistence type="predicted"/>
<protein>
    <submittedName>
        <fullName evidence="2">Uncharacterized protein</fullName>
    </submittedName>
</protein>
<sequence>MSNSIFARFFVSRLRFSAVVFLLGFVFGHLISEQRILLFPELSPLGSLPSSLEDTNVGDYYCLPPLNEPRYPSVPSYNALPTELLTAAQDLISQTPITPLFVPFTRNHLMIRQTILSYIAAGWPPSQIFIIDNSGTMDANLHGLLSDTNPFHLNYTLYRSRYGVNIMRTPTLLSFAQLQNLMLFTAMAKGWSHYYWTHQDIAVLSDEDKRPYKSLYENVLSSLISLYPTMNLTTAKRVGQRWGIVWYSFDWLTLVNVAAATEGGVGAWDTFIPYYHTDCDYYERLRLMDFPILEKHVGEIYDLAEHITDPEYRFFGDEENGTEVESARFKMLKMELNMLMKAKAQSSRNTWQDELKGGEGEPWTYDPKGFQTAWWDMASAGRAIFKKKWGTSACKPSNDGKTLSRMWNETNDSKP</sequence>
<dbReference type="Proteomes" id="UP001313282">
    <property type="component" value="Unassembled WGS sequence"/>
</dbReference>
<organism evidence="2 3">
    <name type="scientific">Orbilia javanica</name>
    <dbReference type="NCBI Taxonomy" id="47235"/>
    <lineage>
        <taxon>Eukaryota</taxon>
        <taxon>Fungi</taxon>
        <taxon>Dikarya</taxon>
        <taxon>Ascomycota</taxon>
        <taxon>Pezizomycotina</taxon>
        <taxon>Orbiliomycetes</taxon>
        <taxon>Orbiliales</taxon>
        <taxon>Orbiliaceae</taxon>
        <taxon>Orbilia</taxon>
    </lineage>
</organism>